<dbReference type="AlphaFoldDB" id="A0A8T0GUS3"/>
<keyword evidence="3" id="KW-1185">Reference proteome</keyword>
<reference evidence="2" key="1">
    <citation type="submission" date="2020-06" db="EMBL/GenBank/DDBJ databases">
        <title>WGS assembly of Ceratodon purpureus strain R40.</title>
        <authorList>
            <person name="Carey S.B."/>
            <person name="Jenkins J."/>
            <person name="Shu S."/>
            <person name="Lovell J.T."/>
            <person name="Sreedasyam A."/>
            <person name="Maumus F."/>
            <person name="Tiley G.P."/>
            <person name="Fernandez-Pozo N."/>
            <person name="Barry K."/>
            <person name="Chen C."/>
            <person name="Wang M."/>
            <person name="Lipzen A."/>
            <person name="Daum C."/>
            <person name="Saski C.A."/>
            <person name="Payton A.C."/>
            <person name="Mcbreen J.C."/>
            <person name="Conrad R.E."/>
            <person name="Kollar L.M."/>
            <person name="Olsson S."/>
            <person name="Huttunen S."/>
            <person name="Landis J.B."/>
            <person name="Wickett N.J."/>
            <person name="Johnson M.G."/>
            <person name="Rensing S.A."/>
            <person name="Grimwood J."/>
            <person name="Schmutz J."/>
            <person name="Mcdaniel S.F."/>
        </authorList>
    </citation>
    <scope>NUCLEOTIDE SEQUENCE</scope>
    <source>
        <strain evidence="2">R40</strain>
    </source>
</reference>
<evidence type="ECO:0000313" key="3">
    <source>
        <dbReference type="Proteomes" id="UP000822688"/>
    </source>
</evidence>
<accession>A0A8T0GUS3</accession>
<organism evidence="2 3">
    <name type="scientific">Ceratodon purpureus</name>
    <name type="common">Fire moss</name>
    <name type="synonym">Dicranum purpureum</name>
    <dbReference type="NCBI Taxonomy" id="3225"/>
    <lineage>
        <taxon>Eukaryota</taxon>
        <taxon>Viridiplantae</taxon>
        <taxon>Streptophyta</taxon>
        <taxon>Embryophyta</taxon>
        <taxon>Bryophyta</taxon>
        <taxon>Bryophytina</taxon>
        <taxon>Bryopsida</taxon>
        <taxon>Dicranidae</taxon>
        <taxon>Pseudoditrichales</taxon>
        <taxon>Ditrichaceae</taxon>
        <taxon>Ceratodon</taxon>
    </lineage>
</organism>
<dbReference type="EMBL" id="CM026429">
    <property type="protein sequence ID" value="KAG0563436.1"/>
    <property type="molecule type" value="Genomic_DNA"/>
</dbReference>
<dbReference type="Proteomes" id="UP000822688">
    <property type="component" value="Chromosome 8"/>
</dbReference>
<evidence type="ECO:0000313" key="2">
    <source>
        <dbReference type="EMBL" id="KAG0563436.1"/>
    </source>
</evidence>
<sequence length="262" mass="29210">MEKQTAEALAKKGLAFIKSAAKTGAAVISQSVATVRKGYASKHEADVLSEMKAEGLHPAEHLHAALRKLNFLYLAGYKHELQAVAQQAAKRLTDEARSTVPIDALLRMGGTIYEETLRYGDFNQGKLFHGLRDFLDKARMGNNHFDRDKLSHDLYYSTLYVVEEYEGDLIALEKICREVVSHIITTAPPPDITSQPKPSDSSNAPQRDAATACFYFSMALNTAAQSREDNRLRALREAEALVQREQEKILQRPSSQGFSQQQ</sequence>
<name>A0A8T0GUS3_CERPU</name>
<comment type="caution">
    <text evidence="2">The sequence shown here is derived from an EMBL/GenBank/DDBJ whole genome shotgun (WGS) entry which is preliminary data.</text>
</comment>
<feature type="region of interest" description="Disordered" evidence="1">
    <location>
        <begin position="186"/>
        <end position="206"/>
    </location>
</feature>
<evidence type="ECO:0000256" key="1">
    <source>
        <dbReference type="SAM" id="MobiDB-lite"/>
    </source>
</evidence>
<proteinExistence type="predicted"/>
<protein>
    <submittedName>
        <fullName evidence="2">Uncharacterized protein</fullName>
    </submittedName>
</protein>
<gene>
    <name evidence="2" type="ORF">KC19_8G031300</name>
</gene>
<feature type="compositionally biased region" description="Polar residues" evidence="1">
    <location>
        <begin position="192"/>
        <end position="205"/>
    </location>
</feature>